<sequence>MADLRQRQPREVDGDYKGWIAGLPCIACAINGVINRRVHVAHLRMAWAEEGLSITGKSEKPHDWRTTPLCPDHHLYSKTSQHKVGEWEFWGALTINPARLCRELNAAYLAGQSGLPVIMKISAEAVRKRICS</sequence>
<dbReference type="Gene3D" id="3.30.40.190">
    <property type="match status" value="1"/>
</dbReference>
<name>A0A0K1LMP2_9CAUD</name>
<evidence type="ECO:0000313" key="2">
    <source>
        <dbReference type="Proteomes" id="UP000225322"/>
    </source>
</evidence>
<organism evidence="1 2">
    <name type="scientific">Caulobacter phage Sansa</name>
    <dbReference type="NCBI Taxonomy" id="1675600"/>
    <lineage>
        <taxon>Viruses</taxon>
        <taxon>Duplodnaviria</taxon>
        <taxon>Heunggongvirae</taxon>
        <taxon>Uroviricota</taxon>
        <taxon>Caudoviricetes</taxon>
        <taxon>Sansavirus</taxon>
        <taxon>Sansavirus sansa</taxon>
        <taxon>Caulobacter virus Sansa</taxon>
    </lineage>
</organism>
<accession>A0A0K1LMP2</accession>
<gene>
    <name evidence="1" type="ORF">CPT_Sansa64</name>
</gene>
<reference evidence="1 2" key="1">
    <citation type="journal article" date="2015" name="Genome Announc.">
        <title>Complete Genome Sequence of Caulobacter crescentus Siphophage Sansa.</title>
        <authorList>
            <person name="Vara L."/>
            <person name="Kane A.A."/>
            <person name="Cahill J.L."/>
            <person name="Rasche E.S."/>
            <person name="Kuty Everett G.F."/>
        </authorList>
    </citation>
    <scope>NUCLEOTIDE SEQUENCE [LARGE SCALE GENOMIC DNA]</scope>
</reference>
<proteinExistence type="predicted"/>
<evidence type="ECO:0008006" key="3">
    <source>
        <dbReference type="Google" id="ProtNLM"/>
    </source>
</evidence>
<keyword evidence="2" id="KW-1185">Reference proteome</keyword>
<evidence type="ECO:0000313" key="1">
    <source>
        <dbReference type="EMBL" id="AKU43468.1"/>
    </source>
</evidence>
<dbReference type="EMBL" id="KT001913">
    <property type="protein sequence ID" value="AKU43468.1"/>
    <property type="molecule type" value="Genomic_DNA"/>
</dbReference>
<dbReference type="Proteomes" id="UP000225322">
    <property type="component" value="Segment"/>
</dbReference>
<protein>
    <recommendedName>
        <fullName evidence="3">DUF968 domain-containing protein</fullName>
    </recommendedName>
</protein>